<dbReference type="Proteomes" id="UP001604267">
    <property type="component" value="Unassembled WGS sequence"/>
</dbReference>
<feature type="domain" description="Amino acid permease/ SLC12A" evidence="6">
    <location>
        <begin position="20"/>
        <end position="375"/>
    </location>
</feature>
<keyword evidence="4 5" id="KW-0472">Membrane</keyword>
<dbReference type="Gene3D" id="1.20.1740.10">
    <property type="entry name" value="Amino acid/polyamine transporter I"/>
    <property type="match status" value="1"/>
</dbReference>
<evidence type="ECO:0000256" key="1">
    <source>
        <dbReference type="ARBA" id="ARBA00004141"/>
    </source>
</evidence>
<evidence type="ECO:0000259" key="6">
    <source>
        <dbReference type="Pfam" id="PF00324"/>
    </source>
</evidence>
<dbReference type="Pfam" id="PF00324">
    <property type="entry name" value="AA_permease"/>
    <property type="match status" value="1"/>
</dbReference>
<evidence type="ECO:0000313" key="8">
    <source>
        <dbReference type="Proteomes" id="UP001604267"/>
    </source>
</evidence>
<feature type="transmembrane region" description="Helical" evidence="5">
    <location>
        <begin position="332"/>
        <end position="351"/>
    </location>
</feature>
<name>A0ABW7BGD7_9ACTN</name>
<keyword evidence="3 5" id="KW-1133">Transmembrane helix</keyword>
<keyword evidence="2 5" id="KW-0812">Transmembrane</keyword>
<evidence type="ECO:0000256" key="3">
    <source>
        <dbReference type="ARBA" id="ARBA00022989"/>
    </source>
</evidence>
<evidence type="ECO:0000256" key="4">
    <source>
        <dbReference type="ARBA" id="ARBA00023136"/>
    </source>
</evidence>
<dbReference type="InterPro" id="IPR050367">
    <property type="entry name" value="APC_superfamily"/>
</dbReference>
<feature type="transmembrane region" description="Helical" evidence="5">
    <location>
        <begin position="125"/>
        <end position="143"/>
    </location>
</feature>
<feature type="transmembrane region" description="Helical" evidence="5">
    <location>
        <begin position="284"/>
        <end position="311"/>
    </location>
</feature>
<feature type="transmembrane region" description="Helical" evidence="5">
    <location>
        <begin position="414"/>
        <end position="433"/>
    </location>
</feature>
<feature type="transmembrane region" description="Helical" evidence="5">
    <location>
        <begin position="20"/>
        <end position="44"/>
    </location>
</feature>
<organism evidence="7 8">
    <name type="scientific">Streptomyces cinerochromogenes</name>
    <dbReference type="NCBI Taxonomy" id="66422"/>
    <lineage>
        <taxon>Bacteria</taxon>
        <taxon>Bacillati</taxon>
        <taxon>Actinomycetota</taxon>
        <taxon>Actinomycetes</taxon>
        <taxon>Kitasatosporales</taxon>
        <taxon>Streptomycetaceae</taxon>
        <taxon>Streptomyces</taxon>
    </lineage>
</organism>
<comment type="caution">
    <text evidence="7">The sequence shown here is derived from an EMBL/GenBank/DDBJ whole genome shotgun (WGS) entry which is preliminary data.</text>
</comment>
<protein>
    <submittedName>
        <fullName evidence="7">APC family permease</fullName>
    </submittedName>
</protein>
<evidence type="ECO:0000256" key="2">
    <source>
        <dbReference type="ARBA" id="ARBA00022692"/>
    </source>
</evidence>
<dbReference type="PANTHER" id="PTHR42770:SF8">
    <property type="entry name" value="PUTRESCINE IMPORTER PUUP"/>
    <property type="match status" value="1"/>
</dbReference>
<sequence length="463" mass="48887">MANDTTGAPALARTLTLRAVVLFGLAYMTPLIVLGTFGVVAASTGGAVPTAYLLALVAMLFTAHSYGKMAAAYPVAGSAYTYVRKAIDGRLGFLVGWATLLDYFFLPMVIWLIGGAYLQAQFPGVPHWTWIIGFVAVTTALNIRGIKTAERVNDLLMVFQVLVIGIFVVLSVRHVFQTGGAGALVSTTPFANGATTAAGISAGAAIAAYSFLGFDAVTTLTEETVDPKRTMPRAILLTALIGGGIFVLVAYTTQLAHPGSAFDDPSSAAFEIAKTIGGDLFSSVFLAGLVVAQFASGIAAQASTSRLLYAMGRDGALPRRVFARLHERYRTPALNILLTGAVGLIALRLDVATSTSFINFGAFTAFTFVNVSVLATYVRRRRAGESPGPVSYLVAPAIGAVVDLYLLYNLDGRALTLGLIWLSLGVVYLAYLTRMFRVPPPEMSFTETAPEDVQGAAPLQNTK</sequence>
<gene>
    <name evidence="7" type="ORF">ACGFZB_38550</name>
</gene>
<reference evidence="7 8" key="1">
    <citation type="submission" date="2024-10" db="EMBL/GenBank/DDBJ databases">
        <title>The Natural Products Discovery Center: Release of the First 8490 Sequenced Strains for Exploring Actinobacteria Biosynthetic Diversity.</title>
        <authorList>
            <person name="Kalkreuter E."/>
            <person name="Kautsar S.A."/>
            <person name="Yang D."/>
            <person name="Bader C.D."/>
            <person name="Teijaro C.N."/>
            <person name="Fluegel L."/>
            <person name="Davis C.M."/>
            <person name="Simpson J.R."/>
            <person name="Lauterbach L."/>
            <person name="Steele A.D."/>
            <person name="Gui C."/>
            <person name="Meng S."/>
            <person name="Li G."/>
            <person name="Viehrig K."/>
            <person name="Ye F."/>
            <person name="Su P."/>
            <person name="Kiefer A.F."/>
            <person name="Nichols A."/>
            <person name="Cepeda A.J."/>
            <person name="Yan W."/>
            <person name="Fan B."/>
            <person name="Jiang Y."/>
            <person name="Adhikari A."/>
            <person name="Zheng C.-J."/>
            <person name="Schuster L."/>
            <person name="Cowan T.M."/>
            <person name="Smanski M.J."/>
            <person name="Chevrette M.G."/>
            <person name="De Carvalho L.P.S."/>
            <person name="Shen B."/>
        </authorList>
    </citation>
    <scope>NUCLEOTIDE SEQUENCE [LARGE SCALE GENOMIC DNA]</scope>
    <source>
        <strain evidence="7 8">NPDC048320</strain>
    </source>
</reference>
<feature type="transmembrane region" description="Helical" evidence="5">
    <location>
        <begin position="155"/>
        <end position="176"/>
    </location>
</feature>
<proteinExistence type="predicted"/>
<feature type="transmembrane region" description="Helical" evidence="5">
    <location>
        <begin position="196"/>
        <end position="214"/>
    </location>
</feature>
<feature type="transmembrane region" description="Helical" evidence="5">
    <location>
        <begin position="390"/>
        <end position="408"/>
    </location>
</feature>
<dbReference type="EMBL" id="JBICYV010000027">
    <property type="protein sequence ID" value="MFG3016243.1"/>
    <property type="molecule type" value="Genomic_DNA"/>
</dbReference>
<feature type="transmembrane region" description="Helical" evidence="5">
    <location>
        <begin position="234"/>
        <end position="253"/>
    </location>
</feature>
<feature type="transmembrane region" description="Helical" evidence="5">
    <location>
        <begin position="357"/>
        <end position="378"/>
    </location>
</feature>
<feature type="transmembrane region" description="Helical" evidence="5">
    <location>
        <begin position="91"/>
        <end position="113"/>
    </location>
</feature>
<dbReference type="PANTHER" id="PTHR42770">
    <property type="entry name" value="AMINO ACID TRANSPORTER-RELATED"/>
    <property type="match status" value="1"/>
</dbReference>
<evidence type="ECO:0000256" key="5">
    <source>
        <dbReference type="SAM" id="Phobius"/>
    </source>
</evidence>
<comment type="subcellular location">
    <subcellularLocation>
        <location evidence="1">Membrane</location>
        <topology evidence="1">Multi-pass membrane protein</topology>
    </subcellularLocation>
</comment>
<evidence type="ECO:0000313" key="7">
    <source>
        <dbReference type="EMBL" id="MFG3016243.1"/>
    </source>
</evidence>
<keyword evidence="8" id="KW-1185">Reference proteome</keyword>
<feature type="transmembrane region" description="Helical" evidence="5">
    <location>
        <begin position="50"/>
        <end position="71"/>
    </location>
</feature>
<dbReference type="RefSeq" id="WP_392824808.1">
    <property type="nucleotide sequence ID" value="NZ_JBICYV010000027.1"/>
</dbReference>
<accession>A0ABW7BGD7</accession>
<dbReference type="InterPro" id="IPR004841">
    <property type="entry name" value="AA-permease/SLC12A_dom"/>
</dbReference>
<dbReference type="PIRSF" id="PIRSF006060">
    <property type="entry name" value="AA_transporter"/>
    <property type="match status" value="1"/>
</dbReference>